<dbReference type="AlphaFoldDB" id="A0A1G2T2J2"/>
<accession>A0A1G2T2J2</accession>
<evidence type="ECO:0000313" key="2">
    <source>
        <dbReference type="Proteomes" id="UP000178612"/>
    </source>
</evidence>
<dbReference type="Proteomes" id="UP000178612">
    <property type="component" value="Unassembled WGS sequence"/>
</dbReference>
<comment type="caution">
    <text evidence="1">The sequence shown here is derived from an EMBL/GenBank/DDBJ whole genome shotgun (WGS) entry which is preliminary data.</text>
</comment>
<gene>
    <name evidence="1" type="ORF">A2758_00090</name>
</gene>
<name>A0A1G2T2J2_9BACT</name>
<protein>
    <submittedName>
        <fullName evidence="1">Uncharacterized protein</fullName>
    </submittedName>
</protein>
<proteinExistence type="predicted"/>
<reference evidence="1 2" key="1">
    <citation type="journal article" date="2016" name="Nat. Commun.">
        <title>Thousands of microbial genomes shed light on interconnected biogeochemical processes in an aquifer system.</title>
        <authorList>
            <person name="Anantharaman K."/>
            <person name="Brown C.T."/>
            <person name="Hug L.A."/>
            <person name="Sharon I."/>
            <person name="Castelle C.J."/>
            <person name="Probst A.J."/>
            <person name="Thomas B.C."/>
            <person name="Singh A."/>
            <person name="Wilkins M.J."/>
            <person name="Karaoz U."/>
            <person name="Brodie E.L."/>
            <person name="Williams K.H."/>
            <person name="Hubbard S.S."/>
            <person name="Banfield J.F."/>
        </authorList>
    </citation>
    <scope>NUCLEOTIDE SEQUENCE [LARGE SCALE GENOMIC DNA]</scope>
</reference>
<sequence>MTIRQISNEERQSAYRHWCEHQETLRKHGGVSEEDLRLLAMMTQPNCFGYDIDKGEVIGVGPEAKWDLLEILKQSGAADLDVCMRLAGVSDAEMQAFNREMELHSAGIDSKNAAEVEMYEGMKSMSPVELDRTIAALETRLGLKPPR</sequence>
<evidence type="ECO:0000313" key="1">
    <source>
        <dbReference type="EMBL" id="OHA91507.1"/>
    </source>
</evidence>
<dbReference type="EMBL" id="MHVJ01000011">
    <property type="protein sequence ID" value="OHA91507.1"/>
    <property type="molecule type" value="Genomic_DNA"/>
</dbReference>
<organism evidence="1 2">
    <name type="scientific">Candidatus Zambryskibacteria bacterium RIFCSPHIGHO2_01_FULL_49_18</name>
    <dbReference type="NCBI Taxonomy" id="1802740"/>
    <lineage>
        <taxon>Bacteria</taxon>
        <taxon>Candidatus Zambryskiibacteriota</taxon>
    </lineage>
</organism>